<dbReference type="InterPro" id="IPR029052">
    <property type="entry name" value="Metallo-depent_PP-like"/>
</dbReference>
<evidence type="ECO:0000259" key="2">
    <source>
        <dbReference type="Pfam" id="PF00149"/>
    </source>
</evidence>
<proteinExistence type="predicted"/>
<sequence>MGNTKSRKRAVILILISALCLSGCGKEVHETAFTDSVAPEDYGLEMETVPISVDGVKGSYTFLYMTDDQAIFENRDDLGWFGNTETRAFRDDAGIPSGENIEHWIQYANDSKVDAFLTGGDMIDYGSTENIQTVQKKMSELTMPYLYTYGNHDSYIPWENTFVDTDETFLKVFKDNNCEFQSLDMGEFYVASIRDYQVDGFAQISAEALEGFQSLYKKGKPIILICHVPIYTAGAEDLRKTLQNEYGELVVQYDAGDFGTVNKSLLLGEDCGYELTPETEEFLNLLTADGSPVVAVLAGHLHSGWSGNLTDHIYEYVGKPAFLNQGALVKVQGSE</sequence>
<organism evidence="3 4">
    <name type="scientific">Roseburia amylophila</name>
    <dbReference type="NCBI Taxonomy" id="2981794"/>
    <lineage>
        <taxon>Bacteria</taxon>
        <taxon>Bacillati</taxon>
        <taxon>Bacillota</taxon>
        <taxon>Clostridia</taxon>
        <taxon>Lachnospirales</taxon>
        <taxon>Lachnospiraceae</taxon>
        <taxon>Roseburia</taxon>
    </lineage>
</organism>
<reference evidence="3 4" key="1">
    <citation type="journal article" date="2021" name="ISME Commun">
        <title>Automated analysis of genomic sequences facilitates high-throughput and comprehensive description of bacteria.</title>
        <authorList>
            <person name="Hitch T.C.A."/>
        </authorList>
    </citation>
    <scope>NUCLEOTIDE SEQUENCE [LARGE SCALE GENOMIC DNA]</scope>
    <source>
        <strain evidence="3 4">Sanger_19</strain>
    </source>
</reference>
<dbReference type="InterPro" id="IPR004843">
    <property type="entry name" value="Calcineurin-like_PHP"/>
</dbReference>
<keyword evidence="1" id="KW-0732">Signal</keyword>
<keyword evidence="4" id="KW-1185">Reference proteome</keyword>
<evidence type="ECO:0000313" key="3">
    <source>
        <dbReference type="EMBL" id="MCU6716095.1"/>
    </source>
</evidence>
<dbReference type="SUPFAM" id="SSF56300">
    <property type="entry name" value="Metallo-dependent phosphatases"/>
    <property type="match status" value="1"/>
</dbReference>
<comment type="caution">
    <text evidence="3">The sequence shown here is derived from an EMBL/GenBank/DDBJ whole genome shotgun (WGS) entry which is preliminary data.</text>
</comment>
<protein>
    <submittedName>
        <fullName evidence="3">Metallophosphoesterase</fullName>
    </submittedName>
</protein>
<dbReference type="RefSeq" id="WP_262623309.1">
    <property type="nucleotide sequence ID" value="NZ_JAOQKI010000002.1"/>
</dbReference>
<accession>A0ABT2SB37</accession>
<evidence type="ECO:0000256" key="1">
    <source>
        <dbReference type="SAM" id="SignalP"/>
    </source>
</evidence>
<feature type="signal peptide" evidence="1">
    <location>
        <begin position="1"/>
        <end position="25"/>
    </location>
</feature>
<feature type="chain" id="PRO_5045288028" evidence="1">
    <location>
        <begin position="26"/>
        <end position="335"/>
    </location>
</feature>
<evidence type="ECO:0000313" key="4">
    <source>
        <dbReference type="Proteomes" id="UP001209666"/>
    </source>
</evidence>
<name>A0ABT2SB37_9FIRM</name>
<dbReference type="Gene3D" id="3.60.21.10">
    <property type="match status" value="1"/>
</dbReference>
<dbReference type="Pfam" id="PF00149">
    <property type="entry name" value="Metallophos"/>
    <property type="match status" value="1"/>
</dbReference>
<dbReference type="EMBL" id="JAOQKI010000002">
    <property type="protein sequence ID" value="MCU6716095.1"/>
    <property type="molecule type" value="Genomic_DNA"/>
</dbReference>
<gene>
    <name evidence="3" type="ORF">OCV43_02235</name>
</gene>
<feature type="domain" description="Calcineurin-like phosphoesterase" evidence="2">
    <location>
        <begin position="100"/>
        <end position="251"/>
    </location>
</feature>
<dbReference type="Proteomes" id="UP001209666">
    <property type="component" value="Unassembled WGS sequence"/>
</dbReference>